<evidence type="ECO:0000259" key="2">
    <source>
        <dbReference type="PROSITE" id="PS50263"/>
    </source>
</evidence>
<evidence type="ECO:0000313" key="4">
    <source>
        <dbReference type="Proteomes" id="UP000494182"/>
    </source>
</evidence>
<sequence>MPVLAGTGGVTDQYPRRVNAPAGWEIRRFGAYWGLLTHPSGATGDGPLLTDIAMKLKLDIVQLAGRDGDTPYNLQRTLDAIATCAPGTDIVMFPEAQLTGFLDPSNLAECAEPLDGPSVGAVMAAARARDVAVVVGLIENDGGRFYNTTVFVTPDGIALRYRKTHLWVSEHGVVLPGDRFATIEWRGVRIGLLICYDNEFPETGRALAALGAELILITDGNMEPYRPVHRTSATARAMENQVFAVVANRVGGSAHDIVFAGGSLAADPFGNLIFEAGNTESRHAVELDFDQLAASRAVYDYRRDQRLHIAGERIEHANGLRELLIP</sequence>
<dbReference type="Pfam" id="PF00795">
    <property type="entry name" value="CN_hydrolase"/>
    <property type="match status" value="1"/>
</dbReference>
<dbReference type="AlphaFoldDB" id="A0A6P3BAL8"/>
<dbReference type="InterPro" id="IPR044083">
    <property type="entry name" value="RamA-like"/>
</dbReference>
<dbReference type="Proteomes" id="UP000494182">
    <property type="component" value="Unassembled WGS sequence"/>
</dbReference>
<dbReference type="EMBL" id="CABVQT010000018">
    <property type="protein sequence ID" value="VWD53618.1"/>
    <property type="molecule type" value="Genomic_DNA"/>
</dbReference>
<dbReference type="InterPro" id="IPR050345">
    <property type="entry name" value="Aliph_Amidase/BUP"/>
</dbReference>
<dbReference type="CDD" id="cd07576">
    <property type="entry name" value="R-amidase_like"/>
    <property type="match status" value="1"/>
</dbReference>
<dbReference type="PROSITE" id="PS50263">
    <property type="entry name" value="CN_HYDROLASE"/>
    <property type="match status" value="1"/>
</dbReference>
<dbReference type="InterPro" id="IPR036526">
    <property type="entry name" value="C-N_Hydrolase_sf"/>
</dbReference>
<organism evidence="3 4">
    <name type="scientific">Burkholderia contaminans</name>
    <dbReference type="NCBI Taxonomy" id="488447"/>
    <lineage>
        <taxon>Bacteria</taxon>
        <taxon>Pseudomonadati</taxon>
        <taxon>Pseudomonadota</taxon>
        <taxon>Betaproteobacteria</taxon>
        <taxon>Burkholderiales</taxon>
        <taxon>Burkholderiaceae</taxon>
        <taxon>Burkholderia</taxon>
        <taxon>Burkholderia cepacia complex</taxon>
    </lineage>
</organism>
<feature type="domain" description="CN hydrolase" evidence="2">
    <location>
        <begin position="56"/>
        <end position="289"/>
    </location>
</feature>
<evidence type="ECO:0000313" key="3">
    <source>
        <dbReference type="EMBL" id="VWD53618.1"/>
    </source>
</evidence>
<dbReference type="InterPro" id="IPR003010">
    <property type="entry name" value="C-N_Hydrolase"/>
</dbReference>
<gene>
    <name evidence="3" type="ORF">BCO71171_05650</name>
</gene>
<dbReference type="PANTHER" id="PTHR43674">
    <property type="entry name" value="NITRILASE C965.09-RELATED"/>
    <property type="match status" value="1"/>
</dbReference>
<dbReference type="PANTHER" id="PTHR43674:SF16">
    <property type="entry name" value="CARBON-NITROGEN FAMILY, PUTATIVE (AFU_ORTHOLOGUE AFUA_5G02350)-RELATED"/>
    <property type="match status" value="1"/>
</dbReference>
<keyword evidence="1 3" id="KW-0378">Hydrolase</keyword>
<proteinExistence type="predicted"/>
<evidence type="ECO:0000256" key="1">
    <source>
        <dbReference type="ARBA" id="ARBA00022801"/>
    </source>
</evidence>
<dbReference type="SUPFAM" id="SSF56317">
    <property type="entry name" value="Carbon-nitrogen hydrolase"/>
    <property type="match status" value="1"/>
</dbReference>
<dbReference type="Gene3D" id="3.60.110.10">
    <property type="entry name" value="Carbon-nitrogen hydrolase"/>
    <property type="match status" value="1"/>
</dbReference>
<protein>
    <submittedName>
        <fullName evidence="3">Carbon-nitrogen hydrolase</fullName>
    </submittedName>
</protein>
<dbReference type="GO" id="GO:0016811">
    <property type="term" value="F:hydrolase activity, acting on carbon-nitrogen (but not peptide) bonds, in linear amides"/>
    <property type="evidence" value="ECO:0007669"/>
    <property type="project" value="TreeGrafter"/>
</dbReference>
<reference evidence="3 4" key="1">
    <citation type="submission" date="2019-09" db="EMBL/GenBank/DDBJ databases">
        <authorList>
            <person name="Depoorter E."/>
        </authorList>
    </citation>
    <scope>NUCLEOTIDE SEQUENCE [LARGE SCALE GENOMIC DNA]</scope>
    <source>
        <strain evidence="3">R-71171</strain>
    </source>
</reference>
<name>A0A6P3BAL8_9BURK</name>
<accession>A0A6P3BAL8</accession>